<keyword evidence="3" id="KW-1185">Reference proteome</keyword>
<dbReference type="Proteomes" id="UP000014977">
    <property type="component" value="Unassembled WGS sequence"/>
</dbReference>
<comment type="caution">
    <text evidence="2">The sequence shown here is derived from an EMBL/GenBank/DDBJ whole genome shotgun (WGS) entry which is preliminary data.</text>
</comment>
<reference evidence="2 3" key="1">
    <citation type="journal article" date="2013" name="Genome Announc.">
        <title>Draft genome sequences for three mercury-methylating, sulfate-reducing bacteria.</title>
        <authorList>
            <person name="Brown S.D."/>
            <person name="Hurt R.A.Jr."/>
            <person name="Gilmour C.C."/>
            <person name="Elias D.A."/>
        </authorList>
    </citation>
    <scope>NUCLEOTIDE SEQUENCE [LARGE SCALE GENOMIC DNA]</scope>
    <source>
        <strain evidence="2 3">DSM 2059</strain>
    </source>
</reference>
<dbReference type="AlphaFoldDB" id="S7TSM1"/>
<dbReference type="EMBL" id="ATHJ01000088">
    <property type="protein sequence ID" value="EPR39690.1"/>
    <property type="molecule type" value="Genomic_DNA"/>
</dbReference>
<organism evidence="2 3">
    <name type="scientific">Desulfococcus multivorans DSM 2059</name>
    <dbReference type="NCBI Taxonomy" id="1121405"/>
    <lineage>
        <taxon>Bacteria</taxon>
        <taxon>Pseudomonadati</taxon>
        <taxon>Thermodesulfobacteriota</taxon>
        <taxon>Desulfobacteria</taxon>
        <taxon>Desulfobacterales</taxon>
        <taxon>Desulfococcaceae</taxon>
        <taxon>Desulfococcus</taxon>
    </lineage>
</organism>
<evidence type="ECO:0000313" key="2">
    <source>
        <dbReference type="EMBL" id="EPR39690.1"/>
    </source>
</evidence>
<feature type="transmembrane region" description="Helical" evidence="1">
    <location>
        <begin position="12"/>
        <end position="30"/>
    </location>
</feature>
<sequence length="65" mass="7657">MRGIILANFNIFVMRAILGVVFAVVLMRIFHPEFHMVYVAGFAVVLVALAYLLEYWRRRKTEKKK</sequence>
<dbReference type="OrthoDB" id="5422353at2"/>
<keyword evidence="1" id="KW-1133">Transmembrane helix</keyword>
<feature type="transmembrane region" description="Helical" evidence="1">
    <location>
        <begin position="36"/>
        <end position="56"/>
    </location>
</feature>
<name>S7TSM1_DESML</name>
<evidence type="ECO:0000256" key="1">
    <source>
        <dbReference type="SAM" id="Phobius"/>
    </source>
</evidence>
<protein>
    <submittedName>
        <fullName evidence="2">Uncharacterized protein</fullName>
    </submittedName>
</protein>
<proteinExistence type="predicted"/>
<accession>S7TSM1</accession>
<keyword evidence="1" id="KW-0472">Membrane</keyword>
<dbReference type="STRING" id="897.B2D07_19205"/>
<evidence type="ECO:0000313" key="3">
    <source>
        <dbReference type="Proteomes" id="UP000014977"/>
    </source>
</evidence>
<gene>
    <name evidence="2" type="ORF">dsmv_2538</name>
</gene>
<keyword evidence="1" id="KW-0812">Transmembrane</keyword>